<name>A0A853BF63_9PSEU</name>
<comment type="caution">
    <text evidence="2">The sequence shown here is derived from an EMBL/GenBank/DDBJ whole genome shotgun (WGS) entry which is preliminary data.</text>
</comment>
<keyword evidence="3" id="KW-1185">Reference proteome</keyword>
<reference evidence="2 3" key="1">
    <citation type="submission" date="2020-07" db="EMBL/GenBank/DDBJ databases">
        <title>Sequencing the genomes of 1000 actinobacteria strains.</title>
        <authorList>
            <person name="Klenk H.-P."/>
        </authorList>
    </citation>
    <scope>NUCLEOTIDE SEQUENCE [LARGE SCALE GENOMIC DNA]</scope>
    <source>
        <strain evidence="2 3">DSM 104006</strain>
    </source>
</reference>
<protein>
    <submittedName>
        <fullName evidence="2">Uncharacterized protein</fullName>
    </submittedName>
</protein>
<accession>A0A853BF63</accession>
<organism evidence="2 3">
    <name type="scientific">Amycolatopsis endophytica</name>
    <dbReference type="NCBI Taxonomy" id="860233"/>
    <lineage>
        <taxon>Bacteria</taxon>
        <taxon>Bacillati</taxon>
        <taxon>Actinomycetota</taxon>
        <taxon>Actinomycetes</taxon>
        <taxon>Pseudonocardiales</taxon>
        <taxon>Pseudonocardiaceae</taxon>
        <taxon>Amycolatopsis</taxon>
    </lineage>
</organism>
<evidence type="ECO:0000313" key="2">
    <source>
        <dbReference type="EMBL" id="NYI93405.1"/>
    </source>
</evidence>
<gene>
    <name evidence="2" type="ORF">HNR02_006780</name>
</gene>
<dbReference type="RefSeq" id="WP_179777583.1">
    <property type="nucleotide sequence ID" value="NZ_JACCFK010000002.1"/>
</dbReference>
<evidence type="ECO:0000313" key="3">
    <source>
        <dbReference type="Proteomes" id="UP000549616"/>
    </source>
</evidence>
<sequence length="137" mass="14686">MLPHGRNQQLHHVLFQLVIGIEVLQGGAPPRAEEAAAAFPDNHIFRFRLAAGRRLRHRYGQALDGIDAAPRLLPATGKDAGNDELRRSLRTSTARAIDLMTVSTAVVAGTPRRGGASACPRPGACDGRSGSRNRGNY</sequence>
<evidence type="ECO:0000256" key="1">
    <source>
        <dbReference type="SAM" id="MobiDB-lite"/>
    </source>
</evidence>
<feature type="region of interest" description="Disordered" evidence="1">
    <location>
        <begin position="111"/>
        <end position="137"/>
    </location>
</feature>
<dbReference type="Proteomes" id="UP000549616">
    <property type="component" value="Unassembled WGS sequence"/>
</dbReference>
<proteinExistence type="predicted"/>
<dbReference type="AlphaFoldDB" id="A0A853BF63"/>
<dbReference type="EMBL" id="JACCFK010000002">
    <property type="protein sequence ID" value="NYI93405.1"/>
    <property type="molecule type" value="Genomic_DNA"/>
</dbReference>